<dbReference type="PANTHER" id="PTHR33232">
    <property type="entry name" value="PROTEIN SIEVE ELEMENT OCCLUSION B-LIKE"/>
    <property type="match status" value="1"/>
</dbReference>
<accession>A0ABU6X0A8</accession>
<dbReference type="PANTHER" id="PTHR33232:SF17">
    <property type="entry name" value="SIEVE ELEMENT OCCLUSION-RELATED"/>
    <property type="match status" value="1"/>
</dbReference>
<proteinExistence type="predicted"/>
<dbReference type="InterPro" id="IPR039299">
    <property type="entry name" value="SEOA"/>
</dbReference>
<evidence type="ECO:0000313" key="2">
    <source>
        <dbReference type="EMBL" id="MED6191181.1"/>
    </source>
</evidence>
<dbReference type="EMBL" id="JASCZI010190692">
    <property type="protein sequence ID" value="MED6191181.1"/>
    <property type="molecule type" value="Genomic_DNA"/>
</dbReference>
<dbReference type="Proteomes" id="UP001341840">
    <property type="component" value="Unassembled WGS sequence"/>
</dbReference>
<sequence length="143" mass="16052">MTCHSFNTSNAHKSVVGILEKLRSYTWDAKAVIALSAFALDYGETWRLTLTQAATKKDNNAVELHVFRLAEDEKKLSQSDSDLISTLVDRTLQLINGIITLEKFIANKSYTPKDLPALFKAPRDLYTYWALLSLLACANQLSQ</sequence>
<protein>
    <recommendedName>
        <fullName evidence="1">Sieve element occlusion N-terminal domain-containing protein</fullName>
    </recommendedName>
</protein>
<feature type="non-terminal residue" evidence="2">
    <location>
        <position position="143"/>
    </location>
</feature>
<gene>
    <name evidence="2" type="ORF">PIB30_113658</name>
</gene>
<reference evidence="2 3" key="1">
    <citation type="journal article" date="2023" name="Plants (Basel)">
        <title>Bridging the Gap: Combining Genomics and Transcriptomics Approaches to Understand Stylosanthes scabra, an Orphan Legume from the Brazilian Caatinga.</title>
        <authorList>
            <person name="Ferreira-Neto J.R.C."/>
            <person name="da Silva M.D."/>
            <person name="Binneck E."/>
            <person name="de Melo N.F."/>
            <person name="da Silva R.H."/>
            <person name="de Melo A.L.T.M."/>
            <person name="Pandolfi V."/>
            <person name="Bustamante F.O."/>
            <person name="Brasileiro-Vidal A.C."/>
            <person name="Benko-Iseppon A.M."/>
        </authorList>
    </citation>
    <scope>NUCLEOTIDE SEQUENCE [LARGE SCALE GENOMIC DNA]</scope>
    <source>
        <tissue evidence="2">Leaves</tissue>
    </source>
</reference>
<comment type="caution">
    <text evidence="2">The sequence shown here is derived from an EMBL/GenBank/DDBJ whole genome shotgun (WGS) entry which is preliminary data.</text>
</comment>
<name>A0ABU6X0A8_9FABA</name>
<keyword evidence="3" id="KW-1185">Reference proteome</keyword>
<dbReference type="Pfam" id="PF14576">
    <property type="entry name" value="SEO_N"/>
    <property type="match status" value="1"/>
</dbReference>
<evidence type="ECO:0000259" key="1">
    <source>
        <dbReference type="Pfam" id="PF14576"/>
    </source>
</evidence>
<organism evidence="2 3">
    <name type="scientific">Stylosanthes scabra</name>
    <dbReference type="NCBI Taxonomy" id="79078"/>
    <lineage>
        <taxon>Eukaryota</taxon>
        <taxon>Viridiplantae</taxon>
        <taxon>Streptophyta</taxon>
        <taxon>Embryophyta</taxon>
        <taxon>Tracheophyta</taxon>
        <taxon>Spermatophyta</taxon>
        <taxon>Magnoliopsida</taxon>
        <taxon>eudicotyledons</taxon>
        <taxon>Gunneridae</taxon>
        <taxon>Pentapetalae</taxon>
        <taxon>rosids</taxon>
        <taxon>fabids</taxon>
        <taxon>Fabales</taxon>
        <taxon>Fabaceae</taxon>
        <taxon>Papilionoideae</taxon>
        <taxon>50 kb inversion clade</taxon>
        <taxon>dalbergioids sensu lato</taxon>
        <taxon>Dalbergieae</taxon>
        <taxon>Pterocarpus clade</taxon>
        <taxon>Stylosanthes</taxon>
    </lineage>
</organism>
<feature type="domain" description="Sieve element occlusion N-terminal" evidence="1">
    <location>
        <begin position="1"/>
        <end position="142"/>
    </location>
</feature>
<dbReference type="InterPro" id="IPR027942">
    <property type="entry name" value="SEO_N"/>
</dbReference>
<evidence type="ECO:0000313" key="3">
    <source>
        <dbReference type="Proteomes" id="UP001341840"/>
    </source>
</evidence>